<feature type="compositionally biased region" description="Pro residues" evidence="4">
    <location>
        <begin position="341"/>
        <end position="352"/>
    </location>
</feature>
<feature type="compositionally biased region" description="Basic and acidic residues" evidence="4">
    <location>
        <begin position="78"/>
        <end position="101"/>
    </location>
</feature>
<feature type="compositionally biased region" description="Basic and acidic residues" evidence="4">
    <location>
        <begin position="185"/>
        <end position="195"/>
    </location>
</feature>
<dbReference type="AlphaFoldDB" id="A0A8H7MHT7"/>
<organism evidence="6 7">
    <name type="scientific">Ascochyta lentis</name>
    <dbReference type="NCBI Taxonomy" id="205686"/>
    <lineage>
        <taxon>Eukaryota</taxon>
        <taxon>Fungi</taxon>
        <taxon>Dikarya</taxon>
        <taxon>Ascomycota</taxon>
        <taxon>Pezizomycotina</taxon>
        <taxon>Dothideomycetes</taxon>
        <taxon>Pleosporomycetidae</taxon>
        <taxon>Pleosporales</taxon>
        <taxon>Pleosporineae</taxon>
        <taxon>Didymellaceae</taxon>
        <taxon>Ascochyta</taxon>
    </lineage>
</organism>
<dbReference type="Gene3D" id="4.10.240.10">
    <property type="entry name" value="Zn(2)-C6 fungal-type DNA-binding domain"/>
    <property type="match status" value="1"/>
</dbReference>
<dbReference type="GO" id="GO:0008374">
    <property type="term" value="F:O-acyltransferase activity"/>
    <property type="evidence" value="ECO:0007669"/>
    <property type="project" value="TreeGrafter"/>
</dbReference>
<feature type="region of interest" description="Disordered" evidence="4">
    <location>
        <begin position="32"/>
        <end position="208"/>
    </location>
</feature>
<feature type="compositionally biased region" description="Pro residues" evidence="4">
    <location>
        <begin position="404"/>
        <end position="424"/>
    </location>
</feature>
<dbReference type="GO" id="GO:0008270">
    <property type="term" value="F:zinc ion binding"/>
    <property type="evidence" value="ECO:0007669"/>
    <property type="project" value="InterPro"/>
</dbReference>
<dbReference type="GO" id="GO:0016407">
    <property type="term" value="F:acetyltransferase activity"/>
    <property type="evidence" value="ECO:0007669"/>
    <property type="project" value="InterPro"/>
</dbReference>
<accession>A0A8H7MHT7</accession>
<evidence type="ECO:0000313" key="6">
    <source>
        <dbReference type="EMBL" id="KAF9693802.1"/>
    </source>
</evidence>
<dbReference type="Pfam" id="PF00172">
    <property type="entry name" value="Zn_clus"/>
    <property type="match status" value="1"/>
</dbReference>
<dbReference type="SMART" id="SM01266">
    <property type="entry name" value="Mac"/>
    <property type="match status" value="1"/>
</dbReference>
<protein>
    <recommendedName>
        <fullName evidence="5">Zn(2)-C6 fungal-type domain-containing protein</fullName>
    </recommendedName>
</protein>
<evidence type="ECO:0000256" key="3">
    <source>
        <dbReference type="ARBA" id="ARBA00023242"/>
    </source>
</evidence>
<dbReference type="OrthoDB" id="25818at2759"/>
<feature type="compositionally biased region" description="Polar residues" evidence="4">
    <location>
        <begin position="322"/>
        <end position="332"/>
    </location>
</feature>
<dbReference type="Proteomes" id="UP000651452">
    <property type="component" value="Unassembled WGS sequence"/>
</dbReference>
<dbReference type="InterPro" id="IPR001451">
    <property type="entry name" value="Hexapep"/>
</dbReference>
<evidence type="ECO:0000256" key="2">
    <source>
        <dbReference type="ARBA" id="ARBA00022679"/>
    </source>
</evidence>
<dbReference type="EMBL" id="RZGK01000015">
    <property type="protein sequence ID" value="KAF9693802.1"/>
    <property type="molecule type" value="Genomic_DNA"/>
</dbReference>
<comment type="caution">
    <text evidence="6">The sequence shown here is derived from an EMBL/GenBank/DDBJ whole genome shotgun (WGS) entry which is preliminary data.</text>
</comment>
<dbReference type="Gene3D" id="2.160.10.10">
    <property type="entry name" value="Hexapeptide repeat proteins"/>
    <property type="match status" value="1"/>
</dbReference>
<evidence type="ECO:0000256" key="4">
    <source>
        <dbReference type="SAM" id="MobiDB-lite"/>
    </source>
</evidence>
<feature type="region of interest" description="Disordered" evidence="4">
    <location>
        <begin position="293"/>
        <end position="444"/>
    </location>
</feature>
<dbReference type="PANTHER" id="PTHR23416">
    <property type="entry name" value="SIALIC ACID SYNTHASE-RELATED"/>
    <property type="match status" value="1"/>
</dbReference>
<dbReference type="CDD" id="cd00067">
    <property type="entry name" value="GAL4"/>
    <property type="match status" value="1"/>
</dbReference>
<dbReference type="InterPro" id="IPR011004">
    <property type="entry name" value="Trimer_LpxA-like_sf"/>
</dbReference>
<feature type="domain" description="Zn(2)-C6 fungal-type" evidence="5">
    <location>
        <begin position="209"/>
        <end position="237"/>
    </location>
</feature>
<dbReference type="Pfam" id="PF00132">
    <property type="entry name" value="Hexapep"/>
    <property type="match status" value="1"/>
</dbReference>
<dbReference type="InterPro" id="IPR051159">
    <property type="entry name" value="Hexapeptide_acetyltransf"/>
</dbReference>
<dbReference type="Pfam" id="PF12464">
    <property type="entry name" value="Mac"/>
    <property type="match status" value="1"/>
</dbReference>
<dbReference type="SUPFAM" id="SSF57701">
    <property type="entry name" value="Zn2/Cys6 DNA-binding domain"/>
    <property type="match status" value="1"/>
</dbReference>
<dbReference type="PROSITE" id="PS50048">
    <property type="entry name" value="ZN2_CY6_FUNGAL_2"/>
    <property type="match status" value="1"/>
</dbReference>
<dbReference type="InterPro" id="IPR036864">
    <property type="entry name" value="Zn2-C6_fun-type_DNA-bd_sf"/>
</dbReference>
<comment type="similarity">
    <text evidence="1">Belongs to the transferase hexapeptide repeat family.</text>
</comment>
<dbReference type="GO" id="GO:0000981">
    <property type="term" value="F:DNA-binding transcription factor activity, RNA polymerase II-specific"/>
    <property type="evidence" value="ECO:0007669"/>
    <property type="project" value="InterPro"/>
</dbReference>
<reference evidence="6" key="2">
    <citation type="submission" date="2020-09" db="EMBL/GenBank/DDBJ databases">
        <title>Reference genome assembly for Australian Ascochyta lentis isolate Al4.</title>
        <authorList>
            <person name="Lee R.C."/>
            <person name="Farfan-Caceres L.M."/>
            <person name="Debler J.W."/>
            <person name="Williams A.H."/>
            <person name="Henares B.M."/>
        </authorList>
    </citation>
    <scope>NUCLEOTIDE SEQUENCE</scope>
    <source>
        <strain evidence="6">Al4</strain>
    </source>
</reference>
<feature type="compositionally biased region" description="Basic and acidic residues" evidence="4">
    <location>
        <begin position="149"/>
        <end position="164"/>
    </location>
</feature>
<keyword evidence="2" id="KW-0808">Transferase</keyword>
<name>A0A8H7MHT7_9PLEO</name>
<keyword evidence="7" id="KW-1185">Reference proteome</keyword>
<feature type="compositionally biased region" description="Polar residues" evidence="4">
    <location>
        <begin position="63"/>
        <end position="77"/>
    </location>
</feature>
<evidence type="ECO:0000259" key="5">
    <source>
        <dbReference type="PROSITE" id="PS50048"/>
    </source>
</evidence>
<sequence>MSAVLHMPVINTAPFMLKEKLGEPFAPAFTAVNGRPTSSSPHVPTGPHAMTTWSSVPRDPSSRPASHSISPTMTNGDRSPDSPFKRKRSHSIEDQRPRASSRDWPTPAGPSPTVSYPEQRPSLEPHQRTLPPIDRLQPGRRWTADPSEYQEHHHLDPRPLEPSHHIPPSHMSDPNDYDEGVTDQTRADQHSDQKKAGRKRQFANRTKTGCGTCRRRKKKCDEAKPKCNNCLRGNFECAGYANKIPWSKDGASKAPPTLQAKECVSSAEIPAHYARCGVCNQVHIPHCEPAQKPYPDSSVSNGSDGARGRPVSVDEQERKPLTPSSWKQTWTESPRYKSEHPPPPPPPPPPRQHNPHVYHHTAQSMGQAPPNHPAIVAQPVQYTQPPPPAPALERAPLQDRHGSRPPPPPPPPMAPMTTAPPAPSPSHYANPSLPPKSEKDKMLSGEPFLPYTEQLVDERTLCSGAVFRFNSLSNAAVQIASGERERHFESIIAARWIYWRAGERRITGHLGGGINVASPFHCDYGYNISIGDNVTIGPNCQLLDSGRIAIGRNTRIGARVTIATLKPPSDTKMLKGSKGTEIAREVYIGENVYVGDGCIIEAGVRIGNNAIVRAGSVVVRDIPADCVALGNPAEVRQVNWKD</sequence>
<dbReference type="PANTHER" id="PTHR23416:SF76">
    <property type="entry name" value="ZN(II)2CYS6 TRANSCRIPTION FACTOR (EUROFUNG)"/>
    <property type="match status" value="1"/>
</dbReference>
<dbReference type="InterPro" id="IPR024688">
    <property type="entry name" value="Mac_dom"/>
</dbReference>
<proteinExistence type="inferred from homology"/>
<reference evidence="6" key="1">
    <citation type="submission" date="2018-12" db="EMBL/GenBank/DDBJ databases">
        <authorList>
            <person name="Syme R.A."/>
            <person name="Farfan-Caceres L."/>
            <person name="Lichtenzveig J."/>
        </authorList>
    </citation>
    <scope>NUCLEOTIDE SEQUENCE</scope>
    <source>
        <strain evidence="6">Al4</strain>
    </source>
</reference>
<dbReference type="SUPFAM" id="SSF51161">
    <property type="entry name" value="Trimeric LpxA-like enzymes"/>
    <property type="match status" value="1"/>
</dbReference>
<dbReference type="InterPro" id="IPR001138">
    <property type="entry name" value="Zn2Cys6_DnaBD"/>
</dbReference>
<keyword evidence="3" id="KW-0539">Nucleus</keyword>
<dbReference type="SMART" id="SM00066">
    <property type="entry name" value="GAL4"/>
    <property type="match status" value="1"/>
</dbReference>
<gene>
    <name evidence="6" type="ORF">EKO04_008373</name>
</gene>
<evidence type="ECO:0000256" key="1">
    <source>
        <dbReference type="ARBA" id="ARBA00007274"/>
    </source>
</evidence>
<evidence type="ECO:0000313" key="7">
    <source>
        <dbReference type="Proteomes" id="UP000651452"/>
    </source>
</evidence>
<dbReference type="PROSITE" id="PS00463">
    <property type="entry name" value="ZN2_CY6_FUNGAL_1"/>
    <property type="match status" value="1"/>
</dbReference>